<keyword evidence="1" id="KW-0479">Metal-binding</keyword>
<feature type="domain" description="Terpene synthase N-terminal" evidence="5">
    <location>
        <begin position="3"/>
        <end position="147"/>
    </location>
</feature>
<sequence length="314" mass="36450">MDMLMASAADPIENVKLVDTVLRLGVSYHFENDIENQLDSIFSSHQNDLFSGNDLDLSSTSVVFRVFRQHGFKMSCDVFNKYTDTDGKFKEALMDDVKGMLNLYEAAFLRIHGENVLEEALAFTTANLKSLPNKSSPYLAKQIENALDRPLNKCPPRLAARTYVSFYEEEESRNETLLKFEKLDFNRVQILHKQEISQLARFWEENMFSSKLPYARERYVEGYTWINSLFYEPRYTQWRIVLSKLLVVISILDDTFDAYGTPQELQRFIDALTRWEIAALDELQDYTQLICKAVVAVFDEIDEEARKDGRSDCV</sequence>
<dbReference type="InterPro" id="IPR008949">
    <property type="entry name" value="Isoprenoid_synthase_dom_sf"/>
</dbReference>
<evidence type="ECO:0000313" key="8">
    <source>
        <dbReference type="Proteomes" id="UP001165190"/>
    </source>
</evidence>
<evidence type="ECO:0000259" key="5">
    <source>
        <dbReference type="Pfam" id="PF01397"/>
    </source>
</evidence>
<dbReference type="AlphaFoldDB" id="A0A9W7J882"/>
<reference evidence="7" key="1">
    <citation type="submission" date="2023-05" db="EMBL/GenBank/DDBJ databases">
        <title>Genome and transcriptome analyses reveal genes involved in the formation of fine ridges on petal epidermal cells in Hibiscus trionum.</title>
        <authorList>
            <person name="Koshimizu S."/>
            <person name="Masuda S."/>
            <person name="Ishii T."/>
            <person name="Shirasu K."/>
            <person name="Hoshino A."/>
            <person name="Arita M."/>
        </authorList>
    </citation>
    <scope>NUCLEOTIDE SEQUENCE</scope>
    <source>
        <strain evidence="7">Hamamatsu line</strain>
    </source>
</reference>
<dbReference type="Pfam" id="PF01397">
    <property type="entry name" value="Terpene_synth"/>
    <property type="match status" value="1"/>
</dbReference>
<evidence type="ECO:0000256" key="1">
    <source>
        <dbReference type="ARBA" id="ARBA00022723"/>
    </source>
</evidence>
<accession>A0A9W7J882</accession>
<gene>
    <name evidence="7" type="ORF">HRI_004718300</name>
</gene>
<organism evidence="7 8">
    <name type="scientific">Hibiscus trionum</name>
    <name type="common">Flower of an hour</name>
    <dbReference type="NCBI Taxonomy" id="183268"/>
    <lineage>
        <taxon>Eukaryota</taxon>
        <taxon>Viridiplantae</taxon>
        <taxon>Streptophyta</taxon>
        <taxon>Embryophyta</taxon>
        <taxon>Tracheophyta</taxon>
        <taxon>Spermatophyta</taxon>
        <taxon>Magnoliopsida</taxon>
        <taxon>eudicotyledons</taxon>
        <taxon>Gunneridae</taxon>
        <taxon>Pentapetalae</taxon>
        <taxon>rosids</taxon>
        <taxon>malvids</taxon>
        <taxon>Malvales</taxon>
        <taxon>Malvaceae</taxon>
        <taxon>Malvoideae</taxon>
        <taxon>Hibiscus</taxon>
    </lineage>
</organism>
<dbReference type="GO" id="GO:0016114">
    <property type="term" value="P:terpenoid biosynthetic process"/>
    <property type="evidence" value="ECO:0007669"/>
    <property type="project" value="InterPro"/>
</dbReference>
<proteinExistence type="inferred from homology"/>
<name>A0A9W7J882_HIBTR</name>
<dbReference type="Gene3D" id="1.50.10.130">
    <property type="entry name" value="Terpene synthase, N-terminal domain"/>
    <property type="match status" value="1"/>
</dbReference>
<dbReference type="EMBL" id="BSYR01000056">
    <property type="protein sequence ID" value="GMJ10491.1"/>
    <property type="molecule type" value="Genomic_DNA"/>
</dbReference>
<dbReference type="InterPro" id="IPR008930">
    <property type="entry name" value="Terpenoid_cyclase/PrenylTrfase"/>
</dbReference>
<comment type="caution">
    <text evidence="7">The sequence shown here is derived from an EMBL/GenBank/DDBJ whole genome shotgun (WGS) entry which is preliminary data.</text>
</comment>
<evidence type="ECO:0000256" key="2">
    <source>
        <dbReference type="ARBA" id="ARBA00022842"/>
    </source>
</evidence>
<dbReference type="Proteomes" id="UP001165190">
    <property type="component" value="Unassembled WGS sequence"/>
</dbReference>
<dbReference type="PANTHER" id="PTHR31225:SF93">
    <property type="entry name" value="ALPHA-HUMULENE_(-)-(E)-BETA-CARYOPHYLLENE SYNTHASE"/>
    <property type="match status" value="1"/>
</dbReference>
<dbReference type="InterPro" id="IPR001906">
    <property type="entry name" value="Terpene_synth_N"/>
</dbReference>
<dbReference type="InterPro" id="IPR005630">
    <property type="entry name" value="Terpene_synthase_metal-bd"/>
</dbReference>
<dbReference type="InterPro" id="IPR050148">
    <property type="entry name" value="Terpene_synthase-like"/>
</dbReference>
<evidence type="ECO:0000256" key="3">
    <source>
        <dbReference type="ARBA" id="ARBA00023239"/>
    </source>
</evidence>
<feature type="domain" description="Terpene synthase metal-binding" evidence="6">
    <location>
        <begin position="205"/>
        <end position="312"/>
    </location>
</feature>
<protein>
    <submittedName>
        <fullName evidence="7">Terpene synthase 21</fullName>
    </submittedName>
</protein>
<keyword evidence="2" id="KW-0460">Magnesium</keyword>
<dbReference type="Gene3D" id="1.10.600.10">
    <property type="entry name" value="Farnesyl Diphosphate Synthase"/>
    <property type="match status" value="1"/>
</dbReference>
<evidence type="ECO:0000256" key="4">
    <source>
        <dbReference type="ARBA" id="ARBA00038405"/>
    </source>
</evidence>
<dbReference type="GO" id="GO:0000287">
    <property type="term" value="F:magnesium ion binding"/>
    <property type="evidence" value="ECO:0007669"/>
    <property type="project" value="InterPro"/>
</dbReference>
<dbReference type="SUPFAM" id="SSF48576">
    <property type="entry name" value="Terpenoid synthases"/>
    <property type="match status" value="1"/>
</dbReference>
<keyword evidence="3" id="KW-0456">Lyase</keyword>
<dbReference type="PANTHER" id="PTHR31225">
    <property type="entry name" value="OS04G0344100 PROTEIN-RELATED"/>
    <property type="match status" value="1"/>
</dbReference>
<dbReference type="OrthoDB" id="1877784at2759"/>
<dbReference type="GO" id="GO:0010333">
    <property type="term" value="F:terpene synthase activity"/>
    <property type="evidence" value="ECO:0007669"/>
    <property type="project" value="InterPro"/>
</dbReference>
<keyword evidence="8" id="KW-1185">Reference proteome</keyword>
<dbReference type="FunFam" id="1.50.10.130:FF:000001">
    <property type="entry name" value="Isoprene synthase, chloroplastic"/>
    <property type="match status" value="1"/>
</dbReference>
<evidence type="ECO:0000259" key="6">
    <source>
        <dbReference type="Pfam" id="PF03936"/>
    </source>
</evidence>
<comment type="similarity">
    <text evidence="4">Belongs to the terpene synthase family. Tpsa subfamily.</text>
</comment>
<evidence type="ECO:0000313" key="7">
    <source>
        <dbReference type="EMBL" id="GMJ10491.1"/>
    </source>
</evidence>
<dbReference type="Pfam" id="PF03936">
    <property type="entry name" value="Terpene_synth_C"/>
    <property type="match status" value="1"/>
</dbReference>
<dbReference type="SUPFAM" id="SSF48239">
    <property type="entry name" value="Terpenoid cyclases/Protein prenyltransferases"/>
    <property type="match status" value="1"/>
</dbReference>
<dbReference type="InterPro" id="IPR036965">
    <property type="entry name" value="Terpene_synth_N_sf"/>
</dbReference>